<organism evidence="1 2">
    <name type="scientific">Allostreptomyces psammosilenae</name>
    <dbReference type="NCBI Taxonomy" id="1892865"/>
    <lineage>
        <taxon>Bacteria</taxon>
        <taxon>Bacillati</taxon>
        <taxon>Actinomycetota</taxon>
        <taxon>Actinomycetes</taxon>
        <taxon>Kitasatosporales</taxon>
        <taxon>Streptomycetaceae</taxon>
        <taxon>Allostreptomyces</taxon>
    </lineage>
</organism>
<evidence type="ECO:0000313" key="2">
    <source>
        <dbReference type="Proteomes" id="UP000567795"/>
    </source>
</evidence>
<keyword evidence="2" id="KW-1185">Reference proteome</keyword>
<protein>
    <submittedName>
        <fullName evidence="1">Uncharacterized protein</fullName>
    </submittedName>
</protein>
<gene>
    <name evidence="1" type="ORF">FHU37_000854</name>
</gene>
<accession>A0A852ZZ86</accession>
<dbReference type="Proteomes" id="UP000567795">
    <property type="component" value="Unassembled WGS sequence"/>
</dbReference>
<reference evidence="1 2" key="1">
    <citation type="submission" date="2020-07" db="EMBL/GenBank/DDBJ databases">
        <title>Sequencing the genomes of 1000 actinobacteria strains.</title>
        <authorList>
            <person name="Klenk H.-P."/>
        </authorList>
    </citation>
    <scope>NUCLEOTIDE SEQUENCE [LARGE SCALE GENOMIC DNA]</scope>
    <source>
        <strain evidence="1 2">DSM 42178</strain>
    </source>
</reference>
<sequence>MALIGGLTRRRERGGEQPPRYALFCYRRPPTERVHSLVWIYKILKIELG</sequence>
<dbReference type="AlphaFoldDB" id="A0A852ZZ86"/>
<evidence type="ECO:0000313" key="1">
    <source>
        <dbReference type="EMBL" id="NYI03911.1"/>
    </source>
</evidence>
<dbReference type="EMBL" id="JACBZD010000001">
    <property type="protein sequence ID" value="NYI03911.1"/>
    <property type="molecule type" value="Genomic_DNA"/>
</dbReference>
<name>A0A852ZZ86_9ACTN</name>
<comment type="caution">
    <text evidence="1">The sequence shown here is derived from an EMBL/GenBank/DDBJ whole genome shotgun (WGS) entry which is preliminary data.</text>
</comment>
<proteinExistence type="predicted"/>